<sequence length="133" mass="15834">MNFVPWIISFSAVFVDNVFRDYFSITPLYFLFESVVEEKPTLKIARLLIFSVSYQSFAAMNLSLIWVAITFFIIMIELYRDNFYYPWSASLLQAVIFLLPYYYLYPFSYVYGYIVNVILFVYAYRKLELGGAR</sequence>
<keyword evidence="1" id="KW-0812">Transmembrane</keyword>
<gene>
    <name evidence="2" type="ORF">SAMN02745226_01573</name>
</gene>
<evidence type="ECO:0000313" key="3">
    <source>
        <dbReference type="Proteomes" id="UP000184207"/>
    </source>
</evidence>
<proteinExistence type="predicted"/>
<dbReference type="EMBL" id="FRDJ01000009">
    <property type="protein sequence ID" value="SHN66004.1"/>
    <property type="molecule type" value="Genomic_DNA"/>
</dbReference>
<feature type="transmembrane region" description="Helical" evidence="1">
    <location>
        <begin position="44"/>
        <end position="76"/>
    </location>
</feature>
<dbReference type="OrthoDB" id="47393at2"/>
<dbReference type="STRING" id="1121883.SAMN02745226_01573"/>
<evidence type="ECO:0000313" key="2">
    <source>
        <dbReference type="EMBL" id="SHN66004.1"/>
    </source>
</evidence>
<dbReference type="RefSeq" id="WP_072760223.1">
    <property type="nucleotide sequence ID" value="NZ_FRDJ01000009.1"/>
</dbReference>
<evidence type="ECO:0000256" key="1">
    <source>
        <dbReference type="SAM" id="Phobius"/>
    </source>
</evidence>
<keyword evidence="1" id="KW-0472">Membrane</keyword>
<keyword evidence="3" id="KW-1185">Reference proteome</keyword>
<organism evidence="2 3">
    <name type="scientific">Fervidobacterium gondwanense DSM 13020</name>
    <dbReference type="NCBI Taxonomy" id="1121883"/>
    <lineage>
        <taxon>Bacteria</taxon>
        <taxon>Thermotogati</taxon>
        <taxon>Thermotogota</taxon>
        <taxon>Thermotogae</taxon>
        <taxon>Thermotogales</taxon>
        <taxon>Fervidobacteriaceae</taxon>
        <taxon>Fervidobacterium</taxon>
    </lineage>
</organism>
<reference evidence="3" key="1">
    <citation type="submission" date="2016-12" db="EMBL/GenBank/DDBJ databases">
        <authorList>
            <person name="Varghese N."/>
            <person name="Submissions S."/>
        </authorList>
    </citation>
    <scope>NUCLEOTIDE SEQUENCE [LARGE SCALE GENOMIC DNA]</scope>
    <source>
        <strain evidence="3">DSM 13020</strain>
    </source>
</reference>
<dbReference type="Proteomes" id="UP000184207">
    <property type="component" value="Unassembled WGS sequence"/>
</dbReference>
<keyword evidence="1" id="KW-1133">Transmembrane helix</keyword>
<accession>A0A1M7T5K5</accession>
<dbReference type="AlphaFoldDB" id="A0A1M7T5K5"/>
<protein>
    <submittedName>
        <fullName evidence="2">Uncharacterized protein</fullName>
    </submittedName>
</protein>
<feature type="transmembrane region" description="Helical" evidence="1">
    <location>
        <begin position="109"/>
        <end position="125"/>
    </location>
</feature>
<name>A0A1M7T5K5_FERGO</name>